<feature type="region of interest" description="Disordered" evidence="1">
    <location>
        <begin position="1"/>
        <end position="26"/>
    </location>
</feature>
<sequence length="436" mass="43929">MLTRRSTVRTTTVHRSTTPSTSARRSSVRRAVLAVAVVALLAACSGDGGEGPGPTPSATTTTDAPTGSPGTAPPAPEPSPEPGLVVVPEVRVDVAEVATGLAAPWGLAALADGTLLVSLRDERALVVVDPATGAVEPVTGPGADDLRDGTVARGESGLLGVAVGPEDGAAPGEVFLYRTAPGGNEVLRGTLTGRELSALTPLVRGIPAASTHDGGRLAFGPDGFLYVTTGDAQQRGAAQDPGALAGKVLRVTVDGAPAPGNPDPASRVWSLGHRNVQGVAWDVTGRMLASEFGQDTFDELNVVVPGGNYGWPEVEGTGGAGAGFVDPVTTWATSDASPSGLAVTREAAYLAGLRGQTLWRVPFASADGGASADAFGAPQALLTDRGRLRAVLVDPATPLGDDGSAALYVLTNNTDGRGDPRDGDDRLLRVTVTPAG</sequence>
<evidence type="ECO:0000313" key="4">
    <source>
        <dbReference type="Proteomes" id="UP000440668"/>
    </source>
</evidence>
<feature type="domain" description="Glucose/Sorbosone dehydrogenase" evidence="2">
    <location>
        <begin position="102"/>
        <end position="417"/>
    </location>
</feature>
<feature type="region of interest" description="Disordered" evidence="1">
    <location>
        <begin position="45"/>
        <end position="83"/>
    </location>
</feature>
<comment type="caution">
    <text evidence="3">The sequence shown here is derived from an EMBL/GenBank/DDBJ whole genome shotgun (WGS) entry which is preliminary data.</text>
</comment>
<accession>A0A6N7ZDH7</accession>
<dbReference type="Proteomes" id="UP000440668">
    <property type="component" value="Unassembled WGS sequence"/>
</dbReference>
<dbReference type="Pfam" id="PF07995">
    <property type="entry name" value="GSDH"/>
    <property type="match status" value="1"/>
</dbReference>
<dbReference type="SUPFAM" id="SSF50952">
    <property type="entry name" value="Soluble quinoprotein glucose dehydrogenase"/>
    <property type="match status" value="1"/>
</dbReference>
<gene>
    <name evidence="3" type="ORF">GJV82_00200</name>
</gene>
<protein>
    <submittedName>
        <fullName evidence="3">PQQ-dependent sugar dehydrogenase</fullName>
    </submittedName>
</protein>
<proteinExistence type="predicted"/>
<dbReference type="InterPro" id="IPR011042">
    <property type="entry name" value="6-blade_b-propeller_TolB-like"/>
</dbReference>
<dbReference type="InterPro" id="IPR012938">
    <property type="entry name" value="Glc/Sorbosone_DH"/>
</dbReference>
<feature type="compositionally biased region" description="Pro residues" evidence="1">
    <location>
        <begin position="71"/>
        <end position="81"/>
    </location>
</feature>
<evidence type="ECO:0000259" key="2">
    <source>
        <dbReference type="Pfam" id="PF07995"/>
    </source>
</evidence>
<dbReference type="Gene3D" id="2.120.10.30">
    <property type="entry name" value="TolB, C-terminal domain"/>
    <property type="match status" value="1"/>
</dbReference>
<reference evidence="3 4" key="1">
    <citation type="submission" date="2019-11" db="EMBL/GenBank/DDBJ databases">
        <title>Cellulosimicrobium composti sp. nov. isolated from a compost.</title>
        <authorList>
            <person name="Yang Y."/>
        </authorList>
    </citation>
    <scope>NUCLEOTIDE SEQUENCE [LARGE SCALE GENOMIC DNA]</scope>
    <source>
        <strain evidence="3 4">BIT-GX5</strain>
    </source>
</reference>
<dbReference type="PANTHER" id="PTHR19328:SF13">
    <property type="entry name" value="HIPL1 PROTEIN"/>
    <property type="match status" value="1"/>
</dbReference>
<feature type="compositionally biased region" description="Basic and acidic residues" evidence="1">
    <location>
        <begin position="416"/>
        <end position="428"/>
    </location>
</feature>
<evidence type="ECO:0000256" key="1">
    <source>
        <dbReference type="SAM" id="MobiDB-lite"/>
    </source>
</evidence>
<organism evidence="3 4">
    <name type="scientific">Cellulosimicrobium composti</name>
    <dbReference type="NCBI Taxonomy" id="2672572"/>
    <lineage>
        <taxon>Bacteria</taxon>
        <taxon>Bacillati</taxon>
        <taxon>Actinomycetota</taxon>
        <taxon>Actinomycetes</taxon>
        <taxon>Micrococcales</taxon>
        <taxon>Promicromonosporaceae</taxon>
        <taxon>Cellulosimicrobium</taxon>
    </lineage>
</organism>
<dbReference type="InterPro" id="IPR011041">
    <property type="entry name" value="Quinoprot_gluc/sorb_DH_b-prop"/>
</dbReference>
<name>A0A6N7ZDH7_9MICO</name>
<dbReference type="EMBL" id="WMKA01000001">
    <property type="protein sequence ID" value="MTG87389.1"/>
    <property type="molecule type" value="Genomic_DNA"/>
</dbReference>
<dbReference type="RefSeq" id="WP_155097829.1">
    <property type="nucleotide sequence ID" value="NZ_WMKA01000001.1"/>
</dbReference>
<dbReference type="AlphaFoldDB" id="A0A6N7ZDH7"/>
<evidence type="ECO:0000313" key="3">
    <source>
        <dbReference type="EMBL" id="MTG87389.1"/>
    </source>
</evidence>
<dbReference type="PANTHER" id="PTHR19328">
    <property type="entry name" value="HEDGEHOG-INTERACTING PROTEIN"/>
    <property type="match status" value="1"/>
</dbReference>
<feature type="region of interest" description="Disordered" evidence="1">
    <location>
        <begin position="414"/>
        <end position="436"/>
    </location>
</feature>
<feature type="compositionally biased region" description="Low complexity" evidence="1">
    <location>
        <begin position="56"/>
        <end position="70"/>
    </location>
</feature>